<accession>A0A1G5ATI7</accession>
<reference evidence="1 2" key="1">
    <citation type="submission" date="2016-10" db="EMBL/GenBank/DDBJ databases">
        <authorList>
            <person name="de Groot N.N."/>
        </authorList>
    </citation>
    <scope>NUCLEOTIDE SEQUENCE [LARGE SCALE GENOMIC DNA]</scope>
    <source>
        <strain evidence="1 2">AA1</strain>
    </source>
</reference>
<dbReference type="EMBL" id="FMUX01000001">
    <property type="protein sequence ID" value="SCX81110.1"/>
    <property type="molecule type" value="Genomic_DNA"/>
</dbReference>
<evidence type="ECO:0000313" key="2">
    <source>
        <dbReference type="Proteomes" id="UP000198870"/>
    </source>
</evidence>
<organism evidence="1 2">
    <name type="scientific">Desulfoluna spongiiphila</name>
    <dbReference type="NCBI Taxonomy" id="419481"/>
    <lineage>
        <taxon>Bacteria</taxon>
        <taxon>Pseudomonadati</taxon>
        <taxon>Thermodesulfobacteriota</taxon>
        <taxon>Desulfobacteria</taxon>
        <taxon>Desulfobacterales</taxon>
        <taxon>Desulfolunaceae</taxon>
        <taxon>Desulfoluna</taxon>
    </lineage>
</organism>
<dbReference type="Proteomes" id="UP000198870">
    <property type="component" value="Unassembled WGS sequence"/>
</dbReference>
<keyword evidence="2" id="KW-1185">Reference proteome</keyword>
<gene>
    <name evidence="1" type="ORF">SAMN05216233_101438</name>
</gene>
<dbReference type="AlphaFoldDB" id="A0A1G5ATI7"/>
<evidence type="ECO:0000313" key="1">
    <source>
        <dbReference type="EMBL" id="SCX81110.1"/>
    </source>
</evidence>
<name>A0A1G5ATI7_9BACT</name>
<sequence>MSLFIPELRRVRNSPVAGKQGELIGGAVQNQKHASGGKVCHLESTLRMRFPLRSSGKITFAIDLD</sequence>
<protein>
    <submittedName>
        <fullName evidence="1">Uncharacterized protein</fullName>
    </submittedName>
</protein>
<proteinExistence type="predicted"/>